<dbReference type="PROSITE" id="PS50297">
    <property type="entry name" value="ANK_REP_REGION"/>
    <property type="match status" value="1"/>
</dbReference>
<dbReference type="Ensembl" id="ENSPMAT00000003902.1">
    <property type="protein sequence ID" value="ENSPMAP00000003886.1"/>
    <property type="gene ID" value="ENSPMAG00000003575.1"/>
</dbReference>
<dbReference type="PANTHER" id="PTHR24198">
    <property type="entry name" value="ANKYRIN REPEAT AND PROTEIN KINASE DOMAIN-CONTAINING PROTEIN"/>
    <property type="match status" value="1"/>
</dbReference>
<dbReference type="Pfam" id="PF12796">
    <property type="entry name" value="Ank_2"/>
    <property type="match status" value="1"/>
</dbReference>
<keyword evidence="2 3" id="KW-0040">ANK repeat</keyword>
<dbReference type="SMART" id="SM00248">
    <property type="entry name" value="ANK"/>
    <property type="match status" value="2"/>
</dbReference>
<dbReference type="GeneTree" id="ENSGT00950000182908"/>
<dbReference type="InterPro" id="IPR002110">
    <property type="entry name" value="Ankyrin_rpt"/>
</dbReference>
<dbReference type="SUPFAM" id="SSF48403">
    <property type="entry name" value="Ankyrin repeat"/>
    <property type="match status" value="1"/>
</dbReference>
<accession>S4RFA4</accession>
<reference evidence="4" key="1">
    <citation type="submission" date="2025-08" db="UniProtKB">
        <authorList>
            <consortium name="Ensembl"/>
        </authorList>
    </citation>
    <scope>IDENTIFICATION</scope>
</reference>
<keyword evidence="1" id="KW-0677">Repeat</keyword>
<protein>
    <submittedName>
        <fullName evidence="4">Uncharacterized protein</fullName>
    </submittedName>
</protein>
<dbReference type="OMA" id="HSACEDE"/>
<evidence type="ECO:0000256" key="1">
    <source>
        <dbReference type="ARBA" id="ARBA00022737"/>
    </source>
</evidence>
<dbReference type="Gene3D" id="1.25.40.20">
    <property type="entry name" value="Ankyrin repeat-containing domain"/>
    <property type="match status" value="1"/>
</dbReference>
<proteinExistence type="predicted"/>
<dbReference type="PANTHER" id="PTHR24198:SF188">
    <property type="entry name" value="ANKYRIN REPEAT DOMAIN 55"/>
    <property type="match status" value="1"/>
</dbReference>
<sequence length="130" mass="13972">GDVSEETDLAIVYQAAAMGDNNTLTASIRDDPSILECCDNEGFTPLMHAVSGRRLDTVKLLLKMGTSINTQDACGRTPLSLAAYLGWLEGCLSLLRNGARQNMPDKNGRLPLHAATAHGDVRFVCPTAQR</sequence>
<dbReference type="PROSITE" id="PS50088">
    <property type="entry name" value="ANK_REPEAT"/>
    <property type="match status" value="2"/>
</dbReference>
<evidence type="ECO:0000313" key="4">
    <source>
        <dbReference type="Ensembl" id="ENSPMAP00000003886.1"/>
    </source>
</evidence>
<evidence type="ECO:0000256" key="2">
    <source>
        <dbReference type="ARBA" id="ARBA00023043"/>
    </source>
</evidence>
<dbReference type="InterPro" id="IPR036770">
    <property type="entry name" value="Ankyrin_rpt-contain_sf"/>
</dbReference>
<organism evidence="4">
    <name type="scientific">Petromyzon marinus</name>
    <name type="common">Sea lamprey</name>
    <dbReference type="NCBI Taxonomy" id="7757"/>
    <lineage>
        <taxon>Eukaryota</taxon>
        <taxon>Metazoa</taxon>
        <taxon>Chordata</taxon>
        <taxon>Craniata</taxon>
        <taxon>Vertebrata</taxon>
        <taxon>Cyclostomata</taxon>
        <taxon>Hyperoartia</taxon>
        <taxon>Petromyzontiformes</taxon>
        <taxon>Petromyzontidae</taxon>
        <taxon>Petromyzon</taxon>
    </lineage>
</organism>
<feature type="repeat" description="ANK" evidence="3">
    <location>
        <begin position="41"/>
        <end position="73"/>
    </location>
</feature>
<dbReference type="AlphaFoldDB" id="S4RFA4"/>
<dbReference type="STRING" id="7757.ENSPMAP00000003886"/>
<reference evidence="4" key="2">
    <citation type="submission" date="2025-09" db="UniProtKB">
        <authorList>
            <consortium name="Ensembl"/>
        </authorList>
    </citation>
    <scope>IDENTIFICATION</scope>
</reference>
<dbReference type="HOGENOM" id="CLU_1942997_0_0_1"/>
<evidence type="ECO:0000256" key="3">
    <source>
        <dbReference type="PROSITE-ProRule" id="PRU00023"/>
    </source>
</evidence>
<feature type="repeat" description="ANK" evidence="3">
    <location>
        <begin position="74"/>
        <end position="106"/>
    </location>
</feature>
<dbReference type="GO" id="GO:0005737">
    <property type="term" value="C:cytoplasm"/>
    <property type="evidence" value="ECO:0007669"/>
    <property type="project" value="TreeGrafter"/>
</dbReference>
<name>S4RFA4_PETMA</name>